<evidence type="ECO:0000259" key="1">
    <source>
        <dbReference type="Pfam" id="PF13700"/>
    </source>
</evidence>
<feature type="domain" description="DUF4158" evidence="1">
    <location>
        <begin position="6"/>
        <end position="99"/>
    </location>
</feature>
<gene>
    <name evidence="2" type="ORF">PY650_29085</name>
</gene>
<dbReference type="InterPro" id="IPR025296">
    <property type="entry name" value="DUF4158"/>
</dbReference>
<organism evidence="2 3">
    <name type="scientific">Rhizobium calliandrae</name>
    <dbReference type="NCBI Taxonomy" id="1312182"/>
    <lineage>
        <taxon>Bacteria</taxon>
        <taxon>Pseudomonadati</taxon>
        <taxon>Pseudomonadota</taxon>
        <taxon>Alphaproteobacteria</taxon>
        <taxon>Hyphomicrobiales</taxon>
        <taxon>Rhizobiaceae</taxon>
        <taxon>Rhizobium/Agrobacterium group</taxon>
        <taxon>Rhizobium</taxon>
    </lineage>
</organism>
<keyword evidence="3" id="KW-1185">Reference proteome</keyword>
<dbReference type="RefSeq" id="WP_285883209.1">
    <property type="nucleotide sequence ID" value="NZ_JARFYN010000055.1"/>
</dbReference>
<proteinExistence type="predicted"/>
<reference evidence="2" key="1">
    <citation type="submission" date="2023-06" db="EMBL/GenBank/DDBJ databases">
        <title>Phylogenetic Diversity of Rhizobium strains.</title>
        <authorList>
            <person name="Moura F.T."/>
            <person name="Helene L.C.F."/>
            <person name="Hungria M."/>
        </authorList>
    </citation>
    <scope>NUCLEOTIDE SEQUENCE</scope>
    <source>
        <strain evidence="2">CCGE524</strain>
    </source>
</reference>
<protein>
    <submittedName>
        <fullName evidence="2">DUF4158 domain-containing protein</fullName>
    </submittedName>
</protein>
<dbReference type="Pfam" id="PF13700">
    <property type="entry name" value="DUF4158"/>
    <property type="match status" value="1"/>
</dbReference>
<evidence type="ECO:0000313" key="3">
    <source>
        <dbReference type="Proteomes" id="UP001172630"/>
    </source>
</evidence>
<sequence length="153" mass="17251">MRKRELLSEAEREQLLGIPIERDDLARLYTLEPRDIDQLRLRREDRNRLGVALQLALFRHPGMTLAQILQRSAGLPKELVSFIALQLDVRAAALADYATAPLAERLRSLNIKDFQLFPSVACGGAERAWKSHEVRNKHCVTGAQVEPKASVSD</sequence>
<comment type="caution">
    <text evidence="2">The sequence shown here is derived from an EMBL/GenBank/DDBJ whole genome shotgun (WGS) entry which is preliminary data.</text>
</comment>
<accession>A0ABT7KM12</accession>
<dbReference type="Proteomes" id="UP001172630">
    <property type="component" value="Unassembled WGS sequence"/>
</dbReference>
<name>A0ABT7KM12_9HYPH</name>
<dbReference type="EMBL" id="JARFYN010000055">
    <property type="protein sequence ID" value="MDL2409612.1"/>
    <property type="molecule type" value="Genomic_DNA"/>
</dbReference>
<evidence type="ECO:0000313" key="2">
    <source>
        <dbReference type="EMBL" id="MDL2409612.1"/>
    </source>
</evidence>